<dbReference type="GO" id="GO:0032259">
    <property type="term" value="P:methylation"/>
    <property type="evidence" value="ECO:0007669"/>
    <property type="project" value="UniProtKB-KW"/>
</dbReference>
<dbReference type="InterPro" id="IPR029063">
    <property type="entry name" value="SAM-dependent_MTases_sf"/>
</dbReference>
<evidence type="ECO:0000256" key="2">
    <source>
        <dbReference type="ARBA" id="ARBA00022679"/>
    </source>
</evidence>
<dbReference type="EnsemblMetazoa" id="XM_014403909.2">
    <property type="protein sequence ID" value="XP_014259395.1"/>
    <property type="gene ID" value="LOC106672452"/>
</dbReference>
<sequence length="226" mass="25634">MKLYKYGSLCLKRVNIRNGIAKHTEVTDDHMTPELKLRLITPRSPLWTDKPETCEFKNPFWAFYWAGGQALTRYILDHAEDFQGRYVLDLGSGCGASAIAAAKCNAKACFANDVDNVSCEAICMNAHMNGCRVHIIQKNIIAKKIQFKFDYVLVGDMFYDPFFASKLFSWLEMCKSKGADVLIGDPGRYALAKNFRKSLKLIEEYQLPLKYAAENNGFTSSAVWRL</sequence>
<dbReference type="Pfam" id="PF06325">
    <property type="entry name" value="PrmA"/>
    <property type="match status" value="1"/>
</dbReference>
<dbReference type="Gene3D" id="3.40.50.150">
    <property type="entry name" value="Vaccinia Virus protein VP39"/>
    <property type="match status" value="1"/>
</dbReference>
<evidence type="ECO:0000313" key="7">
    <source>
        <dbReference type="Proteomes" id="UP000494040"/>
    </source>
</evidence>
<evidence type="ECO:0000256" key="3">
    <source>
        <dbReference type="ARBA" id="ARBA00037932"/>
    </source>
</evidence>
<dbReference type="SUPFAM" id="SSF53335">
    <property type="entry name" value="S-adenosyl-L-methionine-dependent methyltransferases"/>
    <property type="match status" value="1"/>
</dbReference>
<evidence type="ECO:0000256" key="4">
    <source>
        <dbReference type="ARBA" id="ARBA00041867"/>
    </source>
</evidence>
<keyword evidence="1" id="KW-0489">Methyltransferase</keyword>
<dbReference type="RefSeq" id="XP_014259395.1">
    <property type="nucleotide sequence ID" value="XM_014403909.2"/>
</dbReference>
<accession>A0A8I6TK94</accession>
<dbReference type="KEGG" id="clec:106672452"/>
<organism evidence="6 7">
    <name type="scientific">Cimex lectularius</name>
    <name type="common">Bed bug</name>
    <name type="synonym">Acanthia lectularia</name>
    <dbReference type="NCBI Taxonomy" id="79782"/>
    <lineage>
        <taxon>Eukaryota</taxon>
        <taxon>Metazoa</taxon>
        <taxon>Ecdysozoa</taxon>
        <taxon>Arthropoda</taxon>
        <taxon>Hexapoda</taxon>
        <taxon>Insecta</taxon>
        <taxon>Pterygota</taxon>
        <taxon>Neoptera</taxon>
        <taxon>Paraneoptera</taxon>
        <taxon>Hemiptera</taxon>
        <taxon>Heteroptera</taxon>
        <taxon>Panheteroptera</taxon>
        <taxon>Cimicomorpha</taxon>
        <taxon>Cimicidae</taxon>
        <taxon>Cimex</taxon>
    </lineage>
</organism>
<dbReference type="AlphaFoldDB" id="A0A8I6TK94"/>
<evidence type="ECO:0000256" key="1">
    <source>
        <dbReference type="ARBA" id="ARBA00022603"/>
    </source>
</evidence>
<dbReference type="OMA" id="RQENYGL"/>
<evidence type="ECO:0000313" key="6">
    <source>
        <dbReference type="EnsemblMetazoa" id="XP_014259395.1"/>
    </source>
</evidence>
<dbReference type="InterPro" id="IPR050078">
    <property type="entry name" value="Ribosomal_L11_MeTrfase_PrmA"/>
</dbReference>
<keyword evidence="2" id="KW-0808">Transferase</keyword>
<dbReference type="PANTHER" id="PTHR43648:SF1">
    <property type="entry name" value="ELECTRON TRANSFER FLAVOPROTEIN BETA SUBUNIT LYSINE METHYLTRANSFERASE"/>
    <property type="match status" value="1"/>
</dbReference>
<protein>
    <recommendedName>
        <fullName evidence="5">ETFB lysine methyltransferase</fullName>
    </recommendedName>
    <alternativeName>
        <fullName evidence="4">Protein N-lysine methyltransferase METTL20</fullName>
    </alternativeName>
</protein>
<evidence type="ECO:0000256" key="5">
    <source>
        <dbReference type="ARBA" id="ARBA00042266"/>
    </source>
</evidence>
<dbReference type="PANTHER" id="PTHR43648">
    <property type="entry name" value="ELECTRON TRANSFER FLAVOPROTEIN BETA SUBUNIT LYSINE METHYLTRANSFERASE"/>
    <property type="match status" value="1"/>
</dbReference>
<dbReference type="GeneID" id="106672452"/>
<comment type="similarity">
    <text evidence="3">Belongs to the methyltransferase superfamily. ETFBKMT family.</text>
</comment>
<dbReference type="Proteomes" id="UP000494040">
    <property type="component" value="Unassembled WGS sequence"/>
</dbReference>
<dbReference type="GO" id="GO:0016279">
    <property type="term" value="F:protein-lysine N-methyltransferase activity"/>
    <property type="evidence" value="ECO:0007669"/>
    <property type="project" value="TreeGrafter"/>
</dbReference>
<reference evidence="6" key="1">
    <citation type="submission" date="2022-01" db="UniProtKB">
        <authorList>
            <consortium name="EnsemblMetazoa"/>
        </authorList>
    </citation>
    <scope>IDENTIFICATION</scope>
</reference>
<name>A0A8I6TK94_CIMLE</name>
<dbReference type="OrthoDB" id="194386at2759"/>
<keyword evidence="7" id="KW-1185">Reference proteome</keyword>
<dbReference type="GO" id="GO:0005759">
    <property type="term" value="C:mitochondrial matrix"/>
    <property type="evidence" value="ECO:0007669"/>
    <property type="project" value="TreeGrafter"/>
</dbReference>
<proteinExistence type="inferred from homology"/>